<dbReference type="OrthoDB" id="7869153at2"/>
<dbReference type="AlphaFoldDB" id="A0A3T0HTH1"/>
<dbReference type="Pfam" id="PF14398">
    <property type="entry name" value="ATPgrasp_YheCD"/>
    <property type="match status" value="1"/>
</dbReference>
<proteinExistence type="predicted"/>
<dbReference type="InterPro" id="IPR026838">
    <property type="entry name" value="YheC/D"/>
</dbReference>
<organism evidence="3 4">
    <name type="scientific">Neobacillus mesonae</name>
    <dbReference type="NCBI Taxonomy" id="1193713"/>
    <lineage>
        <taxon>Bacteria</taxon>
        <taxon>Bacillati</taxon>
        <taxon>Bacillota</taxon>
        <taxon>Bacilli</taxon>
        <taxon>Bacillales</taxon>
        <taxon>Bacillaceae</taxon>
        <taxon>Neobacillus</taxon>
    </lineage>
</organism>
<evidence type="ECO:0000256" key="1">
    <source>
        <dbReference type="PROSITE-ProRule" id="PRU00409"/>
    </source>
</evidence>
<dbReference type="GO" id="GO:0005524">
    <property type="term" value="F:ATP binding"/>
    <property type="evidence" value="ECO:0007669"/>
    <property type="project" value="UniProtKB-UniRule"/>
</dbReference>
<dbReference type="PROSITE" id="PS50975">
    <property type="entry name" value="ATP_GRASP"/>
    <property type="match status" value="1"/>
</dbReference>
<dbReference type="RefSeq" id="WP_127485013.1">
    <property type="nucleotide sequence ID" value="NZ_CP022572.1"/>
</dbReference>
<keyword evidence="1" id="KW-0067">ATP-binding</keyword>
<dbReference type="STRING" id="1193713.GCA_001636315_03217"/>
<dbReference type="Proteomes" id="UP000282892">
    <property type="component" value="Chromosome"/>
</dbReference>
<dbReference type="InterPro" id="IPR011761">
    <property type="entry name" value="ATP-grasp"/>
</dbReference>
<keyword evidence="4" id="KW-1185">Reference proteome</keyword>
<reference evidence="3 4" key="1">
    <citation type="submission" date="2017-07" db="EMBL/GenBank/DDBJ databases">
        <title>The complete genome sequence of Bacillus mesonae strain H20-5, an efficient strain improving plant abiotic stress resistance.</title>
        <authorList>
            <person name="Kim S.Y."/>
            <person name="Song H."/>
            <person name="Sang M.K."/>
            <person name="Weon H.-Y."/>
            <person name="Song J."/>
        </authorList>
    </citation>
    <scope>NUCLEOTIDE SEQUENCE [LARGE SCALE GENOMIC DNA]</scope>
    <source>
        <strain evidence="3 4">H20-5</strain>
    </source>
</reference>
<protein>
    <recommendedName>
        <fullName evidence="2">ATP-grasp domain-containing protein</fullName>
    </recommendedName>
</protein>
<keyword evidence="1" id="KW-0547">Nucleotide-binding</keyword>
<accession>A0A3T0HTH1</accession>
<dbReference type="Gene3D" id="3.30.470.20">
    <property type="entry name" value="ATP-grasp fold, B domain"/>
    <property type="match status" value="1"/>
</dbReference>
<sequence>MDTIGVLLSRREWNNLRRNKNIKDGFRHFFTKKANELKLKVVFVTLDHMDIPDFKTEALEIGENAEIKKMRIDIPSIIYNPTKFYLKKYIKKLRELSNHSRIQVMNEHHIIKRKNLVELIQSKPELNIKLEKENDSDQVPLNFYVLGQKNTNMEWETPIIYVKDVNGEKFFLESASPILKEQQQTFQEIEELLTEHSNKLLKMIHYYYPGIYEIGILFSINKSGDIYLSSTCSFNIIMKDLFDWNFELCVPLFETALSVAKKLIQQNMTSIEVNNLTQPLKLASRNEYFSGWVKESKQLRQYMKNRSSIWIKLRPYEDDKLTLQLPSELIHYSNRQLTTIQFGIKEQTCYIMKAGAVLLNNNTYHAPIEILISNTLLNKMHLQPDLVYQLKILGDKVIIGPSIGLLLGEKNQLYNPAYMEKFTDRLGIYEKFGGVVIAFSTRSIDWEEKIAYGLIYNPLMKKWEFGSAPIPAAIYRRNFHQRNGRVKKLIKLTDNKLFNSYHYKKSDLLKLQEEKKINKYLPKTHLLKNMSDLIQFVNVEQKVILKPVSLSRGRGIFVIEKNVVDDSNGYILYDHRKEFRLQHFIPDEIGLEEMLRKLVMNEKYLYQTYIPLLKVNNRPFDVRVVMQKFHKEQWICSGIECRVAGEKEVLTNIARGGEAMTLEEVVRKAGDHLSFEKVQKDILTLCQNFCRLMDETDEHYGEFGLDIGLDQDGYPWMIEANIFPSFKGFKAMDNDTYLKIRYQPLYYAVHLQDFSIFESEEEIKDEIFHPSYSNS</sequence>
<evidence type="ECO:0000313" key="3">
    <source>
        <dbReference type="EMBL" id="AZU60406.1"/>
    </source>
</evidence>
<dbReference type="SUPFAM" id="SSF56059">
    <property type="entry name" value="Glutathione synthetase ATP-binding domain-like"/>
    <property type="match status" value="1"/>
</dbReference>
<dbReference type="EMBL" id="CP022572">
    <property type="protein sequence ID" value="AZU60406.1"/>
    <property type="molecule type" value="Genomic_DNA"/>
</dbReference>
<evidence type="ECO:0000313" key="4">
    <source>
        <dbReference type="Proteomes" id="UP000282892"/>
    </source>
</evidence>
<dbReference type="InterPro" id="IPR013815">
    <property type="entry name" value="ATP_grasp_subdomain_1"/>
</dbReference>
<feature type="domain" description="ATP-grasp" evidence="2">
    <location>
        <begin position="511"/>
        <end position="751"/>
    </location>
</feature>
<dbReference type="Gene3D" id="3.30.1490.20">
    <property type="entry name" value="ATP-grasp fold, A domain"/>
    <property type="match status" value="1"/>
</dbReference>
<gene>
    <name evidence="3" type="ORF">CHR53_03495</name>
</gene>
<dbReference type="KEGG" id="nmk:CHR53_03495"/>
<evidence type="ECO:0000259" key="2">
    <source>
        <dbReference type="PROSITE" id="PS50975"/>
    </source>
</evidence>
<name>A0A3T0HTH1_9BACI</name>
<dbReference type="GO" id="GO:0046872">
    <property type="term" value="F:metal ion binding"/>
    <property type="evidence" value="ECO:0007669"/>
    <property type="project" value="InterPro"/>
</dbReference>